<feature type="coiled-coil region" evidence="3">
    <location>
        <begin position="221"/>
        <end position="248"/>
    </location>
</feature>
<dbReference type="AlphaFoldDB" id="B6K4V9"/>
<keyword evidence="2" id="KW-0963">Cytoplasm</keyword>
<name>B6K4V9_SCHJY</name>
<dbReference type="VEuPathDB" id="FungiDB:SJAG_03673"/>
<dbReference type="GeneID" id="7052190"/>
<dbReference type="PANTHER" id="PTHR15346">
    <property type="entry name" value="DYNACTIN SUBUNIT"/>
    <property type="match status" value="1"/>
</dbReference>
<organism evidence="4 6">
    <name type="scientific">Schizosaccharomyces japonicus (strain yFS275 / FY16936)</name>
    <name type="common">Fission yeast</name>
    <dbReference type="NCBI Taxonomy" id="402676"/>
    <lineage>
        <taxon>Eukaryota</taxon>
        <taxon>Fungi</taxon>
        <taxon>Dikarya</taxon>
        <taxon>Ascomycota</taxon>
        <taxon>Taphrinomycotina</taxon>
        <taxon>Schizosaccharomycetes</taxon>
        <taxon>Schizosaccharomycetales</taxon>
        <taxon>Schizosaccharomycetaceae</taxon>
        <taxon>Schizosaccharomyces</taxon>
    </lineage>
</organism>
<keyword evidence="6" id="KW-1185">Reference proteome</keyword>
<keyword evidence="3" id="KW-0175">Coiled coil</keyword>
<dbReference type="InterPro" id="IPR028133">
    <property type="entry name" value="Dynamitin"/>
</dbReference>
<evidence type="ECO:0000256" key="2">
    <source>
        <dbReference type="ARBA" id="ARBA00022490"/>
    </source>
</evidence>
<gene>
    <name evidence="5" type="primary">jnm1</name>
    <name evidence="4" type="ORF">SJAG_03673</name>
</gene>
<dbReference type="JaponicusDB" id="SJAG_03673">
    <property type="gene designation" value="jnm1"/>
</dbReference>
<dbReference type="Proteomes" id="UP000001744">
    <property type="component" value="Unassembled WGS sequence"/>
</dbReference>
<sequence length="361" mass="42329">MSNSIELELDTAPEVYEYDEPVQLNEKHNTCAYEISDCEMMNCKNAAQDSRKLFYGDESSEAIQAQTLRESTFNRTAECCLDEQKETFSQRLANLKQQVDELLQEAMTKDDQIGERDCHQLNKKLDAFQIQERLNISELEQKLAFEPNKFGDMNKCEDELRQQLQKTQTENASLRSHILELEKNLSILEEKVGVLDEPINLTLNRLCSRVELLDSIDEIQVKKRIELLQQLRDQYEEYMKEKLNVESLDTEFCTDREFTHMLQKLYEKIPVINQWVKVLPLLYKRLKDTHRLHINAADTITQLSKFDQQTDQLLTETKAWEKTIRDCTARLEVLNTTEDTENSIAISKRLEELESAILQTY</sequence>
<dbReference type="GO" id="GO:0005869">
    <property type="term" value="C:dynactin complex"/>
    <property type="evidence" value="ECO:0007669"/>
    <property type="project" value="InterPro"/>
</dbReference>
<proteinExistence type="predicted"/>
<evidence type="ECO:0000313" key="6">
    <source>
        <dbReference type="Proteomes" id="UP000001744"/>
    </source>
</evidence>
<evidence type="ECO:0000313" key="5">
    <source>
        <dbReference type="JaponicusDB" id="SJAG_03673"/>
    </source>
</evidence>
<dbReference type="RefSeq" id="XP_002174809.1">
    <property type="nucleotide sequence ID" value="XM_002174773.2"/>
</dbReference>
<evidence type="ECO:0000256" key="1">
    <source>
        <dbReference type="ARBA" id="ARBA00004496"/>
    </source>
</evidence>
<protein>
    <submittedName>
        <fullName evidence="4">Dynactin complex subunit</fullName>
    </submittedName>
</protein>
<dbReference type="GO" id="GO:0007017">
    <property type="term" value="P:microtubule-based process"/>
    <property type="evidence" value="ECO:0007669"/>
    <property type="project" value="InterPro"/>
</dbReference>
<accession>B6K4V9</accession>
<comment type="subcellular location">
    <subcellularLocation>
        <location evidence="1">Cytoplasm</location>
    </subcellularLocation>
</comment>
<dbReference type="OMA" id="AETMNRW"/>
<evidence type="ECO:0000313" key="4">
    <source>
        <dbReference type="EMBL" id="EEB08516.1"/>
    </source>
</evidence>
<dbReference type="Pfam" id="PF04912">
    <property type="entry name" value="Dynamitin"/>
    <property type="match status" value="1"/>
</dbReference>
<feature type="coiled-coil region" evidence="3">
    <location>
        <begin position="85"/>
        <end position="112"/>
    </location>
</feature>
<dbReference type="EMBL" id="KE651167">
    <property type="protein sequence ID" value="EEB08516.1"/>
    <property type="molecule type" value="Genomic_DNA"/>
</dbReference>
<dbReference type="GO" id="GO:0005737">
    <property type="term" value="C:cytoplasm"/>
    <property type="evidence" value="ECO:0007669"/>
    <property type="project" value="UniProtKB-SubCell"/>
</dbReference>
<dbReference type="OrthoDB" id="4977at2759"/>
<reference evidence="4 6" key="1">
    <citation type="journal article" date="2011" name="Science">
        <title>Comparative functional genomics of the fission yeasts.</title>
        <authorList>
            <person name="Rhind N."/>
            <person name="Chen Z."/>
            <person name="Yassour M."/>
            <person name="Thompson D.A."/>
            <person name="Haas B.J."/>
            <person name="Habib N."/>
            <person name="Wapinski I."/>
            <person name="Roy S."/>
            <person name="Lin M.F."/>
            <person name="Heiman D.I."/>
            <person name="Young S.K."/>
            <person name="Furuya K."/>
            <person name="Guo Y."/>
            <person name="Pidoux A."/>
            <person name="Chen H.M."/>
            <person name="Robbertse B."/>
            <person name="Goldberg J.M."/>
            <person name="Aoki K."/>
            <person name="Bayne E.H."/>
            <person name="Berlin A.M."/>
            <person name="Desjardins C.A."/>
            <person name="Dobbs E."/>
            <person name="Dukaj L."/>
            <person name="Fan L."/>
            <person name="FitzGerald M.G."/>
            <person name="French C."/>
            <person name="Gujja S."/>
            <person name="Hansen K."/>
            <person name="Keifenheim D."/>
            <person name="Levin J.Z."/>
            <person name="Mosher R.A."/>
            <person name="Mueller C.A."/>
            <person name="Pfiffner J."/>
            <person name="Priest M."/>
            <person name="Russ C."/>
            <person name="Smialowska A."/>
            <person name="Swoboda P."/>
            <person name="Sykes S.M."/>
            <person name="Vaughn M."/>
            <person name="Vengrova S."/>
            <person name="Yoder R."/>
            <person name="Zeng Q."/>
            <person name="Allshire R."/>
            <person name="Baulcombe D."/>
            <person name="Birren B.W."/>
            <person name="Brown W."/>
            <person name="Ekwall K."/>
            <person name="Kellis M."/>
            <person name="Leatherwood J."/>
            <person name="Levin H."/>
            <person name="Margalit H."/>
            <person name="Martienssen R."/>
            <person name="Nieduszynski C.A."/>
            <person name="Spatafora J.W."/>
            <person name="Friedman N."/>
            <person name="Dalgaard J.Z."/>
            <person name="Baumann P."/>
            <person name="Niki H."/>
            <person name="Regev A."/>
            <person name="Nusbaum C."/>
        </authorList>
    </citation>
    <scope>NUCLEOTIDE SEQUENCE [LARGE SCALE GENOMIC DNA]</scope>
    <source>
        <strain evidence="6">yFS275 / FY16936</strain>
    </source>
</reference>
<dbReference type="HOGENOM" id="CLU_767598_0_0_1"/>
<evidence type="ECO:0000256" key="3">
    <source>
        <dbReference type="SAM" id="Coils"/>
    </source>
</evidence>
<feature type="coiled-coil region" evidence="3">
    <location>
        <begin position="157"/>
        <end position="191"/>
    </location>
</feature>